<dbReference type="Pfam" id="PF00005">
    <property type="entry name" value="ABC_tran"/>
    <property type="match status" value="1"/>
</dbReference>
<dbReference type="InterPro" id="IPR050093">
    <property type="entry name" value="ABC_SmlMolc_Importer"/>
</dbReference>
<evidence type="ECO:0000313" key="6">
    <source>
        <dbReference type="EMBL" id="TCU98546.1"/>
    </source>
</evidence>
<sequence>MSIDVSIKLLLSSGGRQFNLDMAFASQARRIALFGPSGAGKTLTLKSIAGLLRPDSGHVKVGERVLFDSSQGICLKPQQRRLAYLFQEYALFPHLTVGQNIGFGLSTGICNPGKRSGLPDEAMYWVRTFELEPLLGNYPDQLSGGQRQRVALARALATRPDILLLDEPFSALQESLRRKLREELAELQARLTVPTVLITHDPQDVRLLADTVFELVDGSVVSSCPGATFNPALPA</sequence>
<evidence type="ECO:0000259" key="5">
    <source>
        <dbReference type="PROSITE" id="PS50893"/>
    </source>
</evidence>
<evidence type="ECO:0000256" key="3">
    <source>
        <dbReference type="ARBA" id="ARBA00022741"/>
    </source>
</evidence>
<dbReference type="InterPro" id="IPR003439">
    <property type="entry name" value="ABC_transporter-like_ATP-bd"/>
</dbReference>
<keyword evidence="2" id="KW-1003">Cell membrane</keyword>
<proteinExistence type="predicted"/>
<feature type="domain" description="ABC transporter" evidence="5">
    <location>
        <begin position="1"/>
        <end position="234"/>
    </location>
</feature>
<name>A0A4R3V1C9_9BURK</name>
<keyword evidence="2" id="KW-0472">Membrane</keyword>
<dbReference type="RefSeq" id="WP_132477201.1">
    <property type="nucleotide sequence ID" value="NZ_JBEBWM010000044.1"/>
</dbReference>
<accession>A0A4R3V1C9</accession>
<dbReference type="InterPro" id="IPR027417">
    <property type="entry name" value="P-loop_NTPase"/>
</dbReference>
<keyword evidence="1" id="KW-0813">Transport</keyword>
<comment type="caution">
    <text evidence="6">The sequence shown here is derived from an EMBL/GenBank/DDBJ whole genome shotgun (WGS) entry which is preliminary data.</text>
</comment>
<dbReference type="InterPro" id="IPR003593">
    <property type="entry name" value="AAA+_ATPase"/>
</dbReference>
<dbReference type="OrthoDB" id="5298774at2"/>
<keyword evidence="7" id="KW-1185">Reference proteome</keyword>
<dbReference type="SMART" id="SM00382">
    <property type="entry name" value="AAA"/>
    <property type="match status" value="1"/>
</dbReference>
<dbReference type="PROSITE" id="PS00211">
    <property type="entry name" value="ABC_TRANSPORTER_1"/>
    <property type="match status" value="1"/>
</dbReference>
<dbReference type="AlphaFoldDB" id="A0A4R3V1C9"/>
<dbReference type="PANTHER" id="PTHR42781">
    <property type="entry name" value="SPERMIDINE/PUTRESCINE IMPORT ATP-BINDING PROTEIN POTA"/>
    <property type="match status" value="1"/>
</dbReference>
<evidence type="ECO:0000256" key="2">
    <source>
        <dbReference type="ARBA" id="ARBA00022475"/>
    </source>
</evidence>
<dbReference type="InterPro" id="IPR017871">
    <property type="entry name" value="ABC_transporter-like_CS"/>
</dbReference>
<dbReference type="PANTHER" id="PTHR42781:SF4">
    <property type="entry name" value="SPERMIDINE_PUTRESCINE IMPORT ATP-BINDING PROTEIN POTA"/>
    <property type="match status" value="1"/>
</dbReference>
<dbReference type="EMBL" id="SMBX01000005">
    <property type="protein sequence ID" value="TCU98546.1"/>
    <property type="molecule type" value="Genomic_DNA"/>
</dbReference>
<dbReference type="Proteomes" id="UP000294692">
    <property type="component" value="Unassembled WGS sequence"/>
</dbReference>
<dbReference type="SUPFAM" id="SSF52540">
    <property type="entry name" value="P-loop containing nucleoside triphosphate hydrolases"/>
    <property type="match status" value="1"/>
</dbReference>
<keyword evidence="3" id="KW-0547">Nucleotide-binding</keyword>
<evidence type="ECO:0000256" key="4">
    <source>
        <dbReference type="ARBA" id="ARBA00022840"/>
    </source>
</evidence>
<dbReference type="GO" id="GO:0016887">
    <property type="term" value="F:ATP hydrolysis activity"/>
    <property type="evidence" value="ECO:0007669"/>
    <property type="project" value="InterPro"/>
</dbReference>
<dbReference type="GO" id="GO:0005524">
    <property type="term" value="F:ATP binding"/>
    <property type="evidence" value="ECO:0007669"/>
    <property type="project" value="UniProtKB-KW"/>
</dbReference>
<evidence type="ECO:0000256" key="1">
    <source>
        <dbReference type="ARBA" id="ARBA00022448"/>
    </source>
</evidence>
<reference evidence="6 7" key="1">
    <citation type="submission" date="2019-03" db="EMBL/GenBank/DDBJ databases">
        <title>Genomic Encyclopedia of Type Strains, Phase IV (KMG-IV): sequencing the most valuable type-strain genomes for metagenomic binning, comparative biology and taxonomic classification.</title>
        <authorList>
            <person name="Goeker M."/>
        </authorList>
    </citation>
    <scope>NUCLEOTIDE SEQUENCE [LARGE SCALE GENOMIC DNA]</scope>
    <source>
        <strain evidence="6 7">DSM 100048</strain>
    </source>
</reference>
<dbReference type="Gene3D" id="3.40.50.300">
    <property type="entry name" value="P-loop containing nucleotide triphosphate hydrolases"/>
    <property type="match status" value="1"/>
</dbReference>
<protein>
    <submittedName>
        <fullName evidence="6">Molybdate transport system ATP-binding protein</fullName>
    </submittedName>
</protein>
<dbReference type="PROSITE" id="PS50893">
    <property type="entry name" value="ABC_TRANSPORTER_2"/>
    <property type="match status" value="1"/>
</dbReference>
<gene>
    <name evidence="6" type="ORF">EV686_105248</name>
</gene>
<evidence type="ECO:0000313" key="7">
    <source>
        <dbReference type="Proteomes" id="UP000294692"/>
    </source>
</evidence>
<keyword evidence="4 6" id="KW-0067">ATP-binding</keyword>
<organism evidence="6 7">
    <name type="scientific">Paracandidimonas soli</name>
    <dbReference type="NCBI Taxonomy" id="1917182"/>
    <lineage>
        <taxon>Bacteria</taxon>
        <taxon>Pseudomonadati</taxon>
        <taxon>Pseudomonadota</taxon>
        <taxon>Betaproteobacteria</taxon>
        <taxon>Burkholderiales</taxon>
        <taxon>Alcaligenaceae</taxon>
        <taxon>Paracandidimonas</taxon>
    </lineage>
</organism>